<reference evidence="2 3" key="1">
    <citation type="submission" date="2023-05" db="EMBL/GenBank/DDBJ databases">
        <title>Lysobacter sp. strain LF1 Genome sequencing and assembly.</title>
        <authorList>
            <person name="Jung Y."/>
        </authorList>
    </citation>
    <scope>NUCLEOTIDE SEQUENCE [LARGE SCALE GENOMIC DNA]</scope>
    <source>
        <strain evidence="2 3">LF1</strain>
    </source>
</reference>
<evidence type="ECO:0000259" key="1">
    <source>
        <dbReference type="Pfam" id="PF13579"/>
    </source>
</evidence>
<evidence type="ECO:0000313" key="3">
    <source>
        <dbReference type="Proteomes" id="UP001321580"/>
    </source>
</evidence>
<dbReference type="InterPro" id="IPR028098">
    <property type="entry name" value="Glyco_trans_4-like_N"/>
</dbReference>
<dbReference type="EMBL" id="JASGBI010000001">
    <property type="protein sequence ID" value="MDI9238833.1"/>
    <property type="molecule type" value="Genomic_DNA"/>
</dbReference>
<dbReference type="RefSeq" id="WP_283212272.1">
    <property type="nucleotide sequence ID" value="NZ_JASGBI010000001.1"/>
</dbReference>
<dbReference type="InterPro" id="IPR050194">
    <property type="entry name" value="Glycosyltransferase_grp1"/>
</dbReference>
<evidence type="ECO:0000313" key="2">
    <source>
        <dbReference type="EMBL" id="MDI9238833.1"/>
    </source>
</evidence>
<accession>A0ABT6XFX4</accession>
<dbReference type="Pfam" id="PF13579">
    <property type="entry name" value="Glyco_trans_4_4"/>
    <property type="match status" value="1"/>
</dbReference>
<dbReference type="PANTHER" id="PTHR45947:SF3">
    <property type="entry name" value="SULFOQUINOVOSYL TRANSFERASE SQD2"/>
    <property type="match status" value="1"/>
</dbReference>
<comment type="caution">
    <text evidence="2">The sequence shown here is derived from an EMBL/GenBank/DDBJ whole genome shotgun (WGS) entry which is preliminary data.</text>
</comment>
<sequence length="368" mass="40707">MRILVISKRQYTGKDLIDDRYGRLFELPERLQAAGHEVRAIALSYRRKGERTLVSPQGVTWHSFDALPFGAMRYQAMVDALVEEWRPDVVWASSDAFHAVLARRIHRRHGIPYVVDLYDNYESFGLTRWPGLRRGLRDACREAAAVTVVTSTLREKVRAEYAPQGEVIVLGNGVDPGVFHPHDRVAARRALGLPEQAKIIGTAGALTRHRGIDDLFRAFERLAERHDTLWLAYAGPRDGSPRRHPHPRAIDLGVLPQHAVPRFISALDVAVVCNRDSAFGRYCYPMKLEEAIACGTPVVAANVGDVGARLSFDDGSLFPPGDDQALAAKLSERLAATQPGATLAPVTWDALADTLENVLKRATREGGD</sequence>
<keyword evidence="3" id="KW-1185">Reference proteome</keyword>
<name>A0ABT6XFX4_9GAMM</name>
<dbReference type="SUPFAM" id="SSF53756">
    <property type="entry name" value="UDP-Glycosyltransferase/glycogen phosphorylase"/>
    <property type="match status" value="1"/>
</dbReference>
<gene>
    <name evidence="2" type="ORF">QLQ15_07885</name>
</gene>
<dbReference type="Pfam" id="PF13692">
    <property type="entry name" value="Glyco_trans_1_4"/>
    <property type="match status" value="1"/>
</dbReference>
<dbReference type="Proteomes" id="UP001321580">
    <property type="component" value="Unassembled WGS sequence"/>
</dbReference>
<protein>
    <submittedName>
        <fullName evidence="2">Glycosyltransferase</fullName>
    </submittedName>
</protein>
<dbReference type="Gene3D" id="3.40.50.2000">
    <property type="entry name" value="Glycogen Phosphorylase B"/>
    <property type="match status" value="2"/>
</dbReference>
<organism evidence="2 3">
    <name type="scientific">Lysobacter stagni</name>
    <dbReference type="NCBI Taxonomy" id="3045172"/>
    <lineage>
        <taxon>Bacteria</taxon>
        <taxon>Pseudomonadati</taxon>
        <taxon>Pseudomonadota</taxon>
        <taxon>Gammaproteobacteria</taxon>
        <taxon>Lysobacterales</taxon>
        <taxon>Lysobacteraceae</taxon>
        <taxon>Lysobacter</taxon>
    </lineage>
</organism>
<feature type="domain" description="Glycosyltransferase subfamily 4-like N-terminal" evidence="1">
    <location>
        <begin position="26"/>
        <end position="173"/>
    </location>
</feature>
<dbReference type="PANTHER" id="PTHR45947">
    <property type="entry name" value="SULFOQUINOVOSYL TRANSFERASE SQD2"/>
    <property type="match status" value="1"/>
</dbReference>
<proteinExistence type="predicted"/>